<sequence length="331" mass="36955">MGNLRFKSPANQYRWIALGSFAVIMGISGALAYRLAPPPGFMAQGILSSNSPPVKFSSTGTTILKQGEQLTPDILLADNVVKAVADAVKLSPQQVRENASVKISKPEQPLEIAVGYRSLDQEQAIKTADMLMKGMVEKSRLINQYRWQSVNQSLNQRLAQVTQELKQAQQKLDQYEREKARLLQQIKVQQDFYNKTQLAMADTQASEKEMVSSFAAAQVPQIVATPTSDPTVPLILGIGLLLAILVSRGLIPTVGNWRYKAAFQREESDRLQSALYRLIKEGNGEITLVRFAMETRMSPDVAQRFLNEQAEVFNAHCEIKDDGSIFYHFHI</sequence>
<organism evidence="2 3">
    <name type="scientific">Tychonema bourrellyi FEM_GT703</name>
    <dbReference type="NCBI Taxonomy" id="2040638"/>
    <lineage>
        <taxon>Bacteria</taxon>
        <taxon>Bacillati</taxon>
        <taxon>Cyanobacteriota</taxon>
        <taxon>Cyanophyceae</taxon>
        <taxon>Oscillatoriophycideae</taxon>
        <taxon>Oscillatoriales</taxon>
        <taxon>Microcoleaceae</taxon>
        <taxon>Tychonema</taxon>
    </lineage>
</organism>
<keyword evidence="1" id="KW-0175">Coiled coil</keyword>
<dbReference type="AlphaFoldDB" id="A0A2G4EVQ1"/>
<dbReference type="RefSeq" id="WP_096831505.1">
    <property type="nucleotide sequence ID" value="NZ_NXIB02000173.1"/>
</dbReference>
<protein>
    <submittedName>
        <fullName evidence="2">Uncharacterized protein</fullName>
    </submittedName>
</protein>
<feature type="coiled-coil region" evidence="1">
    <location>
        <begin position="151"/>
        <end position="192"/>
    </location>
</feature>
<dbReference type="OrthoDB" id="444601at2"/>
<name>A0A2G4EVQ1_9CYAN</name>
<comment type="caution">
    <text evidence="2">The sequence shown here is derived from an EMBL/GenBank/DDBJ whole genome shotgun (WGS) entry which is preliminary data.</text>
</comment>
<proteinExistence type="predicted"/>
<evidence type="ECO:0000313" key="3">
    <source>
        <dbReference type="Proteomes" id="UP000226442"/>
    </source>
</evidence>
<gene>
    <name evidence="2" type="ORF">CP500_020580</name>
</gene>
<keyword evidence="3" id="KW-1185">Reference proteome</keyword>
<evidence type="ECO:0000256" key="1">
    <source>
        <dbReference type="SAM" id="Coils"/>
    </source>
</evidence>
<dbReference type="Proteomes" id="UP000226442">
    <property type="component" value="Unassembled WGS sequence"/>
</dbReference>
<accession>A0A2G4EVQ1</accession>
<evidence type="ECO:0000313" key="2">
    <source>
        <dbReference type="EMBL" id="PHX53609.1"/>
    </source>
</evidence>
<dbReference type="EMBL" id="NXIB02000173">
    <property type="protein sequence ID" value="PHX53609.1"/>
    <property type="molecule type" value="Genomic_DNA"/>
</dbReference>
<reference evidence="2" key="1">
    <citation type="submission" date="2017-10" db="EMBL/GenBank/DDBJ databases">
        <title>Draft genome sequence of the planktic cyanobacteria Tychonema bourrellyi isolated from alpine lentic freshwater.</title>
        <authorList>
            <person name="Tett A."/>
            <person name="Armanini F."/>
            <person name="Asnicar F."/>
            <person name="Boscaini A."/>
            <person name="Pasolli E."/>
            <person name="Zolfo M."/>
            <person name="Donati C."/>
            <person name="Salmaso N."/>
            <person name="Segata N."/>
        </authorList>
    </citation>
    <scope>NUCLEOTIDE SEQUENCE</scope>
    <source>
        <strain evidence="2">FEM_GT703</strain>
    </source>
</reference>